<accession>A0A853I7P0</accession>
<dbReference type="InterPro" id="IPR036107">
    <property type="entry name" value="CsrA_sf"/>
</dbReference>
<sequence>MLKLTIKKGHAICIGDDVRIEFEPEHYKDKIHVKTKIFAPDEVPVKRLEIYENREEIEKDLNDYFKRVKKNKQKKQLLKGNSFKDSQIKSSSSPQFGTYRAKHTYLPVVDQINTSIENPVNENKKQPKIIFKKKRMYNPLKATKTVQAQFEVETSSN</sequence>
<evidence type="ECO:0000313" key="2">
    <source>
        <dbReference type="EMBL" id="NYZ66668.1"/>
    </source>
</evidence>
<keyword evidence="1" id="KW-0010">Activator</keyword>
<dbReference type="EMBL" id="JACCKB010000016">
    <property type="protein sequence ID" value="NYZ66668.1"/>
    <property type="molecule type" value="Genomic_DNA"/>
</dbReference>
<dbReference type="Gene3D" id="2.60.40.4380">
    <property type="entry name" value="Translational regulator CsrA"/>
    <property type="match status" value="1"/>
</dbReference>
<evidence type="ECO:0000313" key="3">
    <source>
        <dbReference type="Proteomes" id="UP000569732"/>
    </source>
</evidence>
<organism evidence="2 3">
    <name type="scientific">Spartinivicinus marinus</name>
    <dbReference type="NCBI Taxonomy" id="2994442"/>
    <lineage>
        <taxon>Bacteria</taxon>
        <taxon>Pseudomonadati</taxon>
        <taxon>Pseudomonadota</taxon>
        <taxon>Gammaproteobacteria</taxon>
        <taxon>Oceanospirillales</taxon>
        <taxon>Zooshikellaceae</taxon>
        <taxon>Spartinivicinus</taxon>
    </lineage>
</organism>
<proteinExistence type="predicted"/>
<dbReference type="Pfam" id="PF02599">
    <property type="entry name" value="CsrA"/>
    <property type="match status" value="1"/>
</dbReference>
<dbReference type="GO" id="GO:0006402">
    <property type="term" value="P:mRNA catabolic process"/>
    <property type="evidence" value="ECO:0007669"/>
    <property type="project" value="InterPro"/>
</dbReference>
<comment type="caution">
    <text evidence="2">The sequence shown here is derived from an EMBL/GenBank/DDBJ whole genome shotgun (WGS) entry which is preliminary data.</text>
</comment>
<dbReference type="RefSeq" id="WP_180568696.1">
    <property type="nucleotide sequence ID" value="NZ_JACCKB010000016.1"/>
</dbReference>
<dbReference type="GO" id="GO:0006109">
    <property type="term" value="P:regulation of carbohydrate metabolic process"/>
    <property type="evidence" value="ECO:0007669"/>
    <property type="project" value="InterPro"/>
</dbReference>
<dbReference type="GO" id="GO:0003723">
    <property type="term" value="F:RNA binding"/>
    <property type="evidence" value="ECO:0007669"/>
    <property type="project" value="InterPro"/>
</dbReference>
<keyword evidence="3" id="KW-1185">Reference proteome</keyword>
<dbReference type="Proteomes" id="UP000569732">
    <property type="component" value="Unassembled WGS sequence"/>
</dbReference>
<dbReference type="SUPFAM" id="SSF117130">
    <property type="entry name" value="CsrA-like"/>
    <property type="match status" value="1"/>
</dbReference>
<reference evidence="2 3" key="1">
    <citation type="submission" date="2020-07" db="EMBL/GenBank/DDBJ databases">
        <title>Endozoicomonas sp. nov., isolated from sediment.</title>
        <authorList>
            <person name="Gu T."/>
        </authorList>
    </citation>
    <scope>NUCLEOTIDE SEQUENCE [LARGE SCALE GENOMIC DNA]</scope>
    <source>
        <strain evidence="2 3">SM1973</strain>
    </source>
</reference>
<protein>
    <submittedName>
        <fullName evidence="2">Carbon storage regulator</fullName>
    </submittedName>
</protein>
<gene>
    <name evidence="2" type="ORF">H0A36_11670</name>
</gene>
<name>A0A853I7P0_9GAMM</name>
<dbReference type="AlphaFoldDB" id="A0A853I7P0"/>
<evidence type="ECO:0000256" key="1">
    <source>
        <dbReference type="ARBA" id="ARBA00023159"/>
    </source>
</evidence>
<dbReference type="InterPro" id="IPR003751">
    <property type="entry name" value="CsrA"/>
</dbReference>